<evidence type="ECO:0000313" key="2">
    <source>
        <dbReference type="Proteomes" id="UP000018888"/>
    </source>
</evidence>
<keyword evidence="2" id="KW-1185">Reference proteome</keyword>
<name>A0A2P4NYI8_RHIID</name>
<reference evidence="1 2" key="1">
    <citation type="journal article" date="2013" name="Proc. Natl. Acad. Sci. U.S.A.">
        <title>Genome of an arbuscular mycorrhizal fungus provides insight into the oldest plant symbiosis.</title>
        <authorList>
            <person name="Tisserant E."/>
            <person name="Malbreil M."/>
            <person name="Kuo A."/>
            <person name="Kohler A."/>
            <person name="Symeonidi A."/>
            <person name="Balestrini R."/>
            <person name="Charron P."/>
            <person name="Duensing N."/>
            <person name="Frei Dit Frey N."/>
            <person name="Gianinazzi-Pearson V."/>
            <person name="Gilbert L.B."/>
            <person name="Handa Y."/>
            <person name="Herr J.R."/>
            <person name="Hijri M."/>
            <person name="Koul R."/>
            <person name="Kawaguchi M."/>
            <person name="Krajinski F."/>
            <person name="Lammers P.J."/>
            <person name="Masclaux F.G."/>
            <person name="Murat C."/>
            <person name="Morin E."/>
            <person name="Ndikumana S."/>
            <person name="Pagni M."/>
            <person name="Petitpierre D."/>
            <person name="Requena N."/>
            <person name="Rosikiewicz P."/>
            <person name="Riley R."/>
            <person name="Saito K."/>
            <person name="San Clemente H."/>
            <person name="Shapiro H."/>
            <person name="van Tuinen D."/>
            <person name="Becard G."/>
            <person name="Bonfante P."/>
            <person name="Paszkowski U."/>
            <person name="Shachar-Hill Y.Y."/>
            <person name="Tuskan G.A."/>
            <person name="Young P.W."/>
            <person name="Sanders I.R."/>
            <person name="Henrissat B."/>
            <person name="Rensing S.A."/>
            <person name="Grigoriev I.V."/>
            <person name="Corradi N."/>
            <person name="Roux C."/>
            <person name="Martin F."/>
        </authorList>
    </citation>
    <scope>NUCLEOTIDE SEQUENCE [LARGE SCALE GENOMIC DNA]</scope>
    <source>
        <strain evidence="1 2">DAOM 197198</strain>
    </source>
</reference>
<comment type="caution">
    <text evidence="1">The sequence shown here is derived from an EMBL/GenBank/DDBJ whole genome shotgun (WGS) entry which is preliminary data.</text>
</comment>
<sequence>MSQEQKNIWTSKCPGEIKIESKYHHNWILAAIKIINRQKEIVEDILEADGVKLLKWKHLCKEKGLNTKGKTPKWFKDIEKKVLEDENGNLRKIKREYIGQEYDLNNSSYLKKCEGCSRNISKKKGNKECLIYLENEYSRKIERRKDDGLIKPYETLNNIIKKNNWLRKFTQEERRDEIYNERIGKIDSIIKADEEFIMLIKNSIFENDENFSREKRRFFLIIDAVKTRSTVNEKGKRIYKYNIIWKIINFNEEGNKESEIIFLAKHINRRKIDSDYNLELLFIENFLEYNEIRIIDSNEKEYRLLKGLRKELRNMLKDKNLIQTIKYNFEIGLEKKVTNAIWKNEILNSEKLNDLFMYNHKKEFDWQTTLEFVKQSTYKILHKRNANKIEDDKCIRCGKNEIESWEHIWICEVNEFSIDEIVQEPIYRFEQQLKNCNQDEDINILRNYNIEFISILESPSIILRGKSKKWELIRGVYNEHFNSLSNKKEEKMLIKRLWMFVYDEIKNRLWIPRCEEIKRLEEKANIQKLDLRKKREKRLTGSIVDGNSVAKTWDTSNIRKKGNIKECLIYLEKEVKRRTEESCIKPHETLRNIIVKNNCVKNYNEEEERDKIYNERIELIDNLIKIEIDFIEILKENEYKVEHNNELRFSVKYNSINENEYKILIRSLIIGILLLGK</sequence>
<dbReference type="EMBL" id="AUPC02000556">
    <property type="protein sequence ID" value="POG58205.1"/>
    <property type="molecule type" value="Genomic_DNA"/>
</dbReference>
<protein>
    <submittedName>
        <fullName evidence="1">Uncharacterized protein</fullName>
    </submittedName>
</protein>
<evidence type="ECO:0000313" key="1">
    <source>
        <dbReference type="EMBL" id="POG58205.1"/>
    </source>
</evidence>
<dbReference type="Proteomes" id="UP000018888">
    <property type="component" value="Unassembled WGS sequence"/>
</dbReference>
<organism evidence="1 2">
    <name type="scientific">Rhizophagus irregularis (strain DAOM 181602 / DAOM 197198 / MUCL 43194)</name>
    <name type="common">Arbuscular mycorrhizal fungus</name>
    <name type="synonym">Glomus intraradices</name>
    <dbReference type="NCBI Taxonomy" id="747089"/>
    <lineage>
        <taxon>Eukaryota</taxon>
        <taxon>Fungi</taxon>
        <taxon>Fungi incertae sedis</taxon>
        <taxon>Mucoromycota</taxon>
        <taxon>Glomeromycotina</taxon>
        <taxon>Glomeromycetes</taxon>
        <taxon>Glomerales</taxon>
        <taxon>Glomeraceae</taxon>
        <taxon>Rhizophagus</taxon>
    </lineage>
</organism>
<gene>
    <name evidence="1" type="ORF">GLOIN_2v1790696</name>
</gene>
<dbReference type="AlphaFoldDB" id="A0A2P4NYI8"/>
<proteinExistence type="predicted"/>
<reference evidence="1 2" key="2">
    <citation type="journal article" date="2018" name="New Phytol.">
        <title>High intraspecific genome diversity in the model arbuscular mycorrhizal symbiont Rhizophagus irregularis.</title>
        <authorList>
            <person name="Chen E.C.H."/>
            <person name="Morin E."/>
            <person name="Beaudet D."/>
            <person name="Noel J."/>
            <person name="Yildirir G."/>
            <person name="Ndikumana S."/>
            <person name="Charron P."/>
            <person name="St-Onge C."/>
            <person name="Giorgi J."/>
            <person name="Kruger M."/>
            <person name="Marton T."/>
            <person name="Ropars J."/>
            <person name="Grigoriev I.V."/>
            <person name="Hainaut M."/>
            <person name="Henrissat B."/>
            <person name="Roux C."/>
            <person name="Martin F."/>
            <person name="Corradi N."/>
        </authorList>
    </citation>
    <scope>NUCLEOTIDE SEQUENCE [LARGE SCALE GENOMIC DNA]</scope>
    <source>
        <strain evidence="1 2">DAOM 197198</strain>
    </source>
</reference>
<accession>A0A2P4NYI8</accession>
<dbReference type="VEuPathDB" id="FungiDB:RhiirFUN_007802"/>